<dbReference type="AlphaFoldDB" id="A0AAW0F0I8"/>
<accession>A0AAW0F0I8</accession>
<keyword evidence="2" id="KW-0547">Nucleotide-binding</keyword>
<dbReference type="GO" id="GO:0019205">
    <property type="term" value="F:nucleobase-containing compound kinase activity"/>
    <property type="evidence" value="ECO:0007669"/>
    <property type="project" value="InterPro"/>
</dbReference>
<dbReference type="GO" id="GO:0005524">
    <property type="term" value="F:ATP binding"/>
    <property type="evidence" value="ECO:0007669"/>
    <property type="project" value="InterPro"/>
</dbReference>
<dbReference type="InterPro" id="IPR027417">
    <property type="entry name" value="P-loop_NTPase"/>
</dbReference>
<dbReference type="Gene3D" id="3.40.50.300">
    <property type="entry name" value="P-loop containing nucleotide triphosphate hydrolases"/>
    <property type="match status" value="2"/>
</dbReference>
<protein>
    <submittedName>
        <fullName evidence="4">Holliday junction DNA helicase ruvB-like protein</fullName>
    </submittedName>
</protein>
<dbReference type="GO" id="GO:0006139">
    <property type="term" value="P:nucleobase-containing compound metabolic process"/>
    <property type="evidence" value="ECO:0007669"/>
    <property type="project" value="InterPro"/>
</dbReference>
<evidence type="ECO:0000256" key="3">
    <source>
        <dbReference type="ARBA" id="ARBA00022777"/>
    </source>
</evidence>
<evidence type="ECO:0000256" key="1">
    <source>
        <dbReference type="ARBA" id="ARBA00022679"/>
    </source>
</evidence>
<organism evidence="4 5">
    <name type="scientific">Novymonas esmeraldas</name>
    <dbReference type="NCBI Taxonomy" id="1808958"/>
    <lineage>
        <taxon>Eukaryota</taxon>
        <taxon>Discoba</taxon>
        <taxon>Euglenozoa</taxon>
        <taxon>Kinetoplastea</taxon>
        <taxon>Metakinetoplastina</taxon>
        <taxon>Trypanosomatida</taxon>
        <taxon>Trypanosomatidae</taxon>
        <taxon>Novymonas</taxon>
    </lineage>
</organism>
<keyword evidence="4" id="KW-0067">ATP-binding</keyword>
<sequence>MATGSLSDAALRYFESKDIQSILDEAMHGLVREMPTDPLAYLEAAFRRTTPLHVIVTGPRGSGKTTLAATVAAHYGVAHVAAHTTAAGDVAMPAALFEELMSLQKGGKGWVLDGFPQTRADAIQLQTSGVAPQQVFELQVPLAVALQRATASAADPSSGAEEAAAIAKCYELYDVRRIEVITSYQPCYRGIDATVSTDEVKAAVLRAIDALHLS</sequence>
<dbReference type="GO" id="GO:0004386">
    <property type="term" value="F:helicase activity"/>
    <property type="evidence" value="ECO:0007669"/>
    <property type="project" value="UniProtKB-KW"/>
</dbReference>
<dbReference type="EMBL" id="JAECZO010000340">
    <property type="protein sequence ID" value="KAK7199396.1"/>
    <property type="molecule type" value="Genomic_DNA"/>
</dbReference>
<evidence type="ECO:0000313" key="5">
    <source>
        <dbReference type="Proteomes" id="UP001430356"/>
    </source>
</evidence>
<dbReference type="InterPro" id="IPR000850">
    <property type="entry name" value="Adenylat/UMP-CMP_kin"/>
</dbReference>
<dbReference type="PANTHER" id="PTHR23359">
    <property type="entry name" value="NUCLEOTIDE KINASE"/>
    <property type="match status" value="1"/>
</dbReference>
<dbReference type="Proteomes" id="UP001430356">
    <property type="component" value="Unassembled WGS sequence"/>
</dbReference>
<keyword evidence="3" id="KW-0418">Kinase</keyword>
<keyword evidence="1" id="KW-0808">Transferase</keyword>
<keyword evidence="4" id="KW-0347">Helicase</keyword>
<name>A0AAW0F0I8_9TRYP</name>
<proteinExistence type="predicted"/>
<dbReference type="SUPFAM" id="SSF52540">
    <property type="entry name" value="P-loop containing nucleoside triphosphate hydrolases"/>
    <property type="match status" value="1"/>
</dbReference>
<gene>
    <name evidence="4" type="ORF">NESM_000913400</name>
</gene>
<reference evidence="4 5" key="1">
    <citation type="journal article" date="2021" name="MBio">
        <title>A New Model Trypanosomatid, Novymonas esmeraldas: Genomic Perception of Its 'Candidatus Pandoraea novymonadis' Endosymbiont.</title>
        <authorList>
            <person name="Zakharova A."/>
            <person name="Saura A."/>
            <person name="Butenko A."/>
            <person name="Podesvova L."/>
            <person name="Warmusova S."/>
            <person name="Kostygov A.Y."/>
            <person name="Nenarokova A."/>
            <person name="Lukes J."/>
            <person name="Opperdoes F.R."/>
            <person name="Yurchenko V."/>
        </authorList>
    </citation>
    <scope>NUCLEOTIDE SEQUENCE [LARGE SCALE GENOMIC DNA]</scope>
    <source>
        <strain evidence="4 5">E262AT.01</strain>
    </source>
</reference>
<comment type="caution">
    <text evidence="4">The sequence shown here is derived from an EMBL/GenBank/DDBJ whole genome shotgun (WGS) entry which is preliminary data.</text>
</comment>
<dbReference type="Pfam" id="PF00406">
    <property type="entry name" value="ADK"/>
    <property type="match status" value="1"/>
</dbReference>
<keyword evidence="4" id="KW-0378">Hydrolase</keyword>
<keyword evidence="5" id="KW-1185">Reference proteome</keyword>
<evidence type="ECO:0000256" key="2">
    <source>
        <dbReference type="ARBA" id="ARBA00022741"/>
    </source>
</evidence>
<evidence type="ECO:0000313" key="4">
    <source>
        <dbReference type="EMBL" id="KAK7199396.1"/>
    </source>
</evidence>